<name>A0ABU7ZND5_9HYPH</name>
<dbReference type="SMART" id="SM00382">
    <property type="entry name" value="AAA"/>
    <property type="match status" value="2"/>
</dbReference>
<feature type="domain" description="ABC transporter" evidence="8">
    <location>
        <begin position="5"/>
        <end position="244"/>
    </location>
</feature>
<evidence type="ECO:0000256" key="2">
    <source>
        <dbReference type="ARBA" id="ARBA00005417"/>
    </source>
</evidence>
<evidence type="ECO:0000256" key="7">
    <source>
        <dbReference type="ARBA" id="ARBA00023136"/>
    </source>
</evidence>
<accession>A0ABU7ZND5</accession>
<evidence type="ECO:0000256" key="6">
    <source>
        <dbReference type="ARBA" id="ARBA00022840"/>
    </source>
</evidence>
<feature type="domain" description="ABC transporter" evidence="8">
    <location>
        <begin position="265"/>
        <end position="469"/>
    </location>
</feature>
<gene>
    <name evidence="9" type="ORF">V6L76_08545</name>
</gene>
<keyword evidence="6 9" id="KW-0067">ATP-binding</keyword>
<keyword evidence="7" id="KW-0472">Membrane</keyword>
<dbReference type="GO" id="GO:0005524">
    <property type="term" value="F:ATP binding"/>
    <property type="evidence" value="ECO:0007669"/>
    <property type="project" value="UniProtKB-KW"/>
</dbReference>
<dbReference type="Gene3D" id="3.40.50.300">
    <property type="entry name" value="P-loop containing nucleotide triphosphate hydrolases"/>
    <property type="match status" value="2"/>
</dbReference>
<keyword evidence="4" id="KW-1003">Cell membrane</keyword>
<dbReference type="PROSITE" id="PS50893">
    <property type="entry name" value="ABC_TRANSPORTER_2"/>
    <property type="match status" value="2"/>
</dbReference>
<evidence type="ECO:0000256" key="5">
    <source>
        <dbReference type="ARBA" id="ARBA00022741"/>
    </source>
</evidence>
<dbReference type="InterPro" id="IPR050388">
    <property type="entry name" value="ABC_Ni/Peptide_Import"/>
</dbReference>
<dbReference type="Pfam" id="PF00005">
    <property type="entry name" value="ABC_tran"/>
    <property type="match status" value="2"/>
</dbReference>
<keyword evidence="5" id="KW-0547">Nucleotide-binding</keyword>
<dbReference type="InterPro" id="IPR003439">
    <property type="entry name" value="ABC_transporter-like_ATP-bd"/>
</dbReference>
<proteinExistence type="inferred from homology"/>
<sequence>MTHSVSIRNLSVLAGKDVLVQPVSLELQPGRPLTILGETGSGKSLLLQAVLGTLPEGLTAKGEVVFEGQRFAAGDADAIRPLWGRLLAILPQEPWLALDPLMRGAEQIRETHALVGGAADAAAMTAEDLSSLGLAGSGAKRPYELSGGMAQRLAFAVARAGGGRLIFADEPTKGLDAARRDDVARMLLEGMGADGALLTITHDLELARQLGGDFMIMKEGQITDQGKTEDLLSPERPAYTRTLAQSDPLHWPKRTSTRKNGSPVLTADGVAASRGGRRLFSGVSLTVHPGGITGITGPSGCGKSTLGDILIGLMKPDEGRIERKTASGSGARRPLFQKLYQDPPASFPRHATMQQLVEDLVHLHTLDRARVPPLMKKLGLADRLLARRADEISGGELQRFSMLRALLLDPVLLFADEPTSRLDPITQKDTITLLTDIVAEQGLALILVSHDENLVKAIADRTVQLSAAV</sequence>
<protein>
    <submittedName>
        <fullName evidence="9">ATP-binding cassette domain-containing protein</fullName>
    </submittedName>
</protein>
<keyword evidence="3" id="KW-0813">Transport</keyword>
<evidence type="ECO:0000259" key="8">
    <source>
        <dbReference type="PROSITE" id="PS50893"/>
    </source>
</evidence>
<dbReference type="InterPro" id="IPR017871">
    <property type="entry name" value="ABC_transporter-like_CS"/>
</dbReference>
<dbReference type="InterPro" id="IPR027417">
    <property type="entry name" value="P-loop_NTPase"/>
</dbReference>
<organism evidence="9 10">
    <name type="scientific">Pannonibacter anstelovis</name>
    <dbReference type="NCBI Taxonomy" id="3121537"/>
    <lineage>
        <taxon>Bacteria</taxon>
        <taxon>Pseudomonadati</taxon>
        <taxon>Pseudomonadota</taxon>
        <taxon>Alphaproteobacteria</taxon>
        <taxon>Hyphomicrobiales</taxon>
        <taxon>Stappiaceae</taxon>
        <taxon>Pannonibacter</taxon>
    </lineage>
</organism>
<reference evidence="9 10" key="1">
    <citation type="submission" date="2024-02" db="EMBL/GenBank/DDBJ databases">
        <title>A new putative Pannonibacter species isolated from two cases of bloodstream infections in paediatric patients.</title>
        <authorList>
            <person name="Castellana S."/>
            <person name="De Laurentiis V."/>
            <person name="Grassi M."/>
            <person name="De Leonardis F."/>
            <person name="Mosca A."/>
            <person name="De Carlo C."/>
            <person name="Sparapano E."/>
            <person name="Ronga L."/>
            <person name="Santacroce L."/>
            <person name="Chironna M."/>
            <person name="De Robertis A."/>
            <person name="Bianco A."/>
            <person name="Del Sambro L."/>
            <person name="Capozzi L."/>
            <person name="Parisi A."/>
        </authorList>
    </citation>
    <scope>NUCLEOTIDE SEQUENCE [LARGE SCALE GENOMIC DNA]</scope>
    <source>
        <strain evidence="9 10">Pt2</strain>
    </source>
</reference>
<dbReference type="PANTHER" id="PTHR43297">
    <property type="entry name" value="OLIGOPEPTIDE TRANSPORT ATP-BINDING PROTEIN APPD"/>
    <property type="match status" value="1"/>
</dbReference>
<comment type="similarity">
    <text evidence="2">Belongs to the ABC transporter superfamily.</text>
</comment>
<evidence type="ECO:0000256" key="1">
    <source>
        <dbReference type="ARBA" id="ARBA00004417"/>
    </source>
</evidence>
<dbReference type="SUPFAM" id="SSF52540">
    <property type="entry name" value="P-loop containing nucleoside triphosphate hydrolases"/>
    <property type="match status" value="2"/>
</dbReference>
<dbReference type="Proteomes" id="UP001380822">
    <property type="component" value="Unassembled WGS sequence"/>
</dbReference>
<dbReference type="PANTHER" id="PTHR43297:SF7">
    <property type="entry name" value="D,D-DIPEPTIDE TRANSPORT ATP-BINDING PROTEIN DDPD-RELATED"/>
    <property type="match status" value="1"/>
</dbReference>
<dbReference type="EMBL" id="JBAKBE010000004">
    <property type="protein sequence ID" value="MEH0096300.1"/>
    <property type="molecule type" value="Genomic_DNA"/>
</dbReference>
<evidence type="ECO:0000313" key="9">
    <source>
        <dbReference type="EMBL" id="MEH0096300.1"/>
    </source>
</evidence>
<keyword evidence="10" id="KW-1185">Reference proteome</keyword>
<comment type="caution">
    <text evidence="9">The sequence shown here is derived from an EMBL/GenBank/DDBJ whole genome shotgun (WGS) entry which is preliminary data.</text>
</comment>
<dbReference type="RefSeq" id="WP_334251069.1">
    <property type="nucleotide sequence ID" value="NZ_JBAKBE010000004.1"/>
</dbReference>
<evidence type="ECO:0000256" key="3">
    <source>
        <dbReference type="ARBA" id="ARBA00022448"/>
    </source>
</evidence>
<dbReference type="InterPro" id="IPR003593">
    <property type="entry name" value="AAA+_ATPase"/>
</dbReference>
<comment type="subcellular location">
    <subcellularLocation>
        <location evidence="1">Cell inner membrane</location>
        <topology evidence="1">Peripheral membrane protein</topology>
    </subcellularLocation>
</comment>
<evidence type="ECO:0000256" key="4">
    <source>
        <dbReference type="ARBA" id="ARBA00022475"/>
    </source>
</evidence>
<evidence type="ECO:0000313" key="10">
    <source>
        <dbReference type="Proteomes" id="UP001380822"/>
    </source>
</evidence>
<dbReference type="PROSITE" id="PS00211">
    <property type="entry name" value="ABC_TRANSPORTER_1"/>
    <property type="match status" value="1"/>
</dbReference>